<gene>
    <name evidence="3" type="ORF">DCC81_19165</name>
</gene>
<dbReference type="PIRSF" id="PIRSF018266">
    <property type="entry name" value="FecR"/>
    <property type="match status" value="1"/>
</dbReference>
<dbReference type="Gene3D" id="2.60.120.1440">
    <property type="match status" value="1"/>
</dbReference>
<dbReference type="Gene3D" id="3.55.50.30">
    <property type="match status" value="1"/>
</dbReference>
<evidence type="ECO:0000313" key="3">
    <source>
        <dbReference type="EMBL" id="PUZ26342.1"/>
    </source>
</evidence>
<sequence length="324" mass="36187">MENELHKVVIEYLCDPGNQEKRAAAEAWMKGSPERVAQYEAAQAVWDAGATLPPDAFDKSSGWEVLRHELQLPQTGTPVRKIKPRHTWWKVAAVAIPLLALAAYFHNMQHHEEAYTTYRNTGPVNTIDTLQLSDGSQVFLRPGASLRYNMNGPSRDIILLDGEAFFRVAKDEQHPFKLRVAGGLVRVLGTSFNVKKTNAYSDVTVLDGKVSVAHDAAPPVMLTAGQQAVIKDDQVTLQPGNYAYRCGWSNHDLHFNDQPVATVLQTLGDYYHVSLALHDSTLLRKRITIRFNNVPLSEALPVMGEMLDRHASQVSDTQYIFTNK</sequence>
<proteinExistence type="predicted"/>
<dbReference type="PANTHER" id="PTHR30273">
    <property type="entry name" value="PERIPLASMIC SIGNAL SENSOR AND SIGMA FACTOR ACTIVATOR FECR-RELATED"/>
    <property type="match status" value="1"/>
</dbReference>
<accession>A0A2T7BJB3</accession>
<feature type="domain" description="Protein FecR C-terminal" evidence="2">
    <location>
        <begin position="253"/>
        <end position="308"/>
    </location>
</feature>
<keyword evidence="4" id="KW-1185">Reference proteome</keyword>
<dbReference type="AlphaFoldDB" id="A0A2T7BJB3"/>
<dbReference type="InterPro" id="IPR006860">
    <property type="entry name" value="FecR"/>
</dbReference>
<name>A0A2T7BJB3_9BACT</name>
<evidence type="ECO:0000313" key="4">
    <source>
        <dbReference type="Proteomes" id="UP000244450"/>
    </source>
</evidence>
<organism evidence="3 4">
    <name type="scientific">Chitinophaga parva</name>
    <dbReference type="NCBI Taxonomy" id="2169414"/>
    <lineage>
        <taxon>Bacteria</taxon>
        <taxon>Pseudomonadati</taxon>
        <taxon>Bacteroidota</taxon>
        <taxon>Chitinophagia</taxon>
        <taxon>Chitinophagales</taxon>
        <taxon>Chitinophagaceae</taxon>
        <taxon>Chitinophaga</taxon>
    </lineage>
</organism>
<dbReference type="PANTHER" id="PTHR30273:SF2">
    <property type="entry name" value="PROTEIN FECR"/>
    <property type="match status" value="1"/>
</dbReference>
<feature type="domain" description="FecR protein" evidence="1">
    <location>
        <begin position="126"/>
        <end position="210"/>
    </location>
</feature>
<dbReference type="Pfam" id="PF04773">
    <property type="entry name" value="FecR"/>
    <property type="match status" value="1"/>
</dbReference>
<dbReference type="EMBL" id="QCYK01000002">
    <property type="protein sequence ID" value="PUZ26342.1"/>
    <property type="molecule type" value="Genomic_DNA"/>
</dbReference>
<dbReference type="GO" id="GO:0016989">
    <property type="term" value="F:sigma factor antagonist activity"/>
    <property type="evidence" value="ECO:0007669"/>
    <property type="project" value="TreeGrafter"/>
</dbReference>
<evidence type="ECO:0000259" key="2">
    <source>
        <dbReference type="Pfam" id="PF16344"/>
    </source>
</evidence>
<protein>
    <submittedName>
        <fullName evidence="3">Uncharacterized protein</fullName>
    </submittedName>
</protein>
<dbReference type="InterPro" id="IPR012373">
    <property type="entry name" value="Ferrdict_sens_TM"/>
</dbReference>
<reference evidence="3 4" key="1">
    <citation type="submission" date="2018-04" db="EMBL/GenBank/DDBJ databases">
        <title>Chitinophaga fuyangensis sp. nov., isolated from soil in a chemical factory.</title>
        <authorList>
            <person name="Chen K."/>
        </authorList>
    </citation>
    <scope>NUCLEOTIDE SEQUENCE [LARGE SCALE GENOMIC DNA]</scope>
    <source>
        <strain evidence="3 4">LY-1</strain>
    </source>
</reference>
<comment type="caution">
    <text evidence="3">The sequence shown here is derived from an EMBL/GenBank/DDBJ whole genome shotgun (WGS) entry which is preliminary data.</text>
</comment>
<dbReference type="RefSeq" id="WP_108688180.1">
    <property type="nucleotide sequence ID" value="NZ_QCYK01000002.1"/>
</dbReference>
<dbReference type="Pfam" id="PF16344">
    <property type="entry name" value="FecR_C"/>
    <property type="match status" value="1"/>
</dbReference>
<dbReference type="Proteomes" id="UP000244450">
    <property type="component" value="Unassembled WGS sequence"/>
</dbReference>
<dbReference type="OrthoDB" id="643763at2"/>
<dbReference type="InterPro" id="IPR032508">
    <property type="entry name" value="FecR_C"/>
</dbReference>
<evidence type="ECO:0000259" key="1">
    <source>
        <dbReference type="Pfam" id="PF04773"/>
    </source>
</evidence>